<sequence>MKASIVWTLIVIAPVLSAPSTSAGAKVNDLADLPYEIQERVLKEIPIESLYAGATANPKWRDMILRYRHTVVDSALKALQHLPDTNQVFEAAGPSMVLQGQAALVPLFDGFIASTVIQKLIRPLLESTELTHLDQPGTADLPHRRSYTKLFRNAWPSFLQPRPERSVGGTSTTPTDTSYDSTLANTAATANLDEAGVASILATYNNRASETKISEFKSSPLEGTFYPALQLVMDGKVADLVKLTGWTYSPVFASWVVKHIAPLIPGDLARATDYLVVQEVNQFTQFCRNFVGNDDNHNTESELPRWNQSEEGSVEDESQGATTANPATTVANTADAVASTNNNWRLTLLPERLADNLVHSIILTLVQRGDLASLTDYLNQVRTNHPRVEPFVPLVLIMAASVEIPNRRAIFKYFKPELKAWNIHRPLYKCAQKYSWLKVRSQFSKWAYTFESEYSYKNIMVRCDSSAPNNAVAYLTPQGQVSFRFYHN</sequence>
<keyword evidence="5" id="KW-1185">Reference proteome</keyword>
<feature type="compositionally biased region" description="Low complexity" evidence="1">
    <location>
        <begin position="170"/>
        <end position="180"/>
    </location>
</feature>
<dbReference type="PROSITE" id="PS50181">
    <property type="entry name" value="FBOX"/>
    <property type="match status" value="1"/>
</dbReference>
<evidence type="ECO:0000256" key="1">
    <source>
        <dbReference type="SAM" id="MobiDB-lite"/>
    </source>
</evidence>
<feature type="signal peptide" evidence="2">
    <location>
        <begin position="1"/>
        <end position="17"/>
    </location>
</feature>
<dbReference type="InterPro" id="IPR001810">
    <property type="entry name" value="F-box_dom"/>
</dbReference>
<protein>
    <recommendedName>
        <fullName evidence="3">F-box domain-containing protein</fullName>
    </recommendedName>
</protein>
<organism evidence="4 5">
    <name type="scientific">Dimargaris cristalligena</name>
    <dbReference type="NCBI Taxonomy" id="215637"/>
    <lineage>
        <taxon>Eukaryota</taxon>
        <taxon>Fungi</taxon>
        <taxon>Fungi incertae sedis</taxon>
        <taxon>Zoopagomycota</taxon>
        <taxon>Kickxellomycotina</taxon>
        <taxon>Dimargaritomycetes</taxon>
        <taxon>Dimargaritales</taxon>
        <taxon>Dimargaritaceae</taxon>
        <taxon>Dimargaris</taxon>
    </lineage>
</organism>
<dbReference type="Proteomes" id="UP000268162">
    <property type="component" value="Unassembled WGS sequence"/>
</dbReference>
<keyword evidence="2" id="KW-0732">Signal</keyword>
<evidence type="ECO:0000313" key="4">
    <source>
        <dbReference type="EMBL" id="RKP38651.1"/>
    </source>
</evidence>
<feature type="region of interest" description="Disordered" evidence="1">
    <location>
        <begin position="160"/>
        <end position="180"/>
    </location>
</feature>
<evidence type="ECO:0000313" key="5">
    <source>
        <dbReference type="Proteomes" id="UP000268162"/>
    </source>
</evidence>
<evidence type="ECO:0000259" key="3">
    <source>
        <dbReference type="PROSITE" id="PS50181"/>
    </source>
</evidence>
<reference evidence="5" key="1">
    <citation type="journal article" date="2018" name="Nat. Microbiol.">
        <title>Leveraging single-cell genomics to expand the fungal tree of life.</title>
        <authorList>
            <person name="Ahrendt S.R."/>
            <person name="Quandt C.A."/>
            <person name="Ciobanu D."/>
            <person name="Clum A."/>
            <person name="Salamov A."/>
            <person name="Andreopoulos B."/>
            <person name="Cheng J.F."/>
            <person name="Woyke T."/>
            <person name="Pelin A."/>
            <person name="Henrissat B."/>
            <person name="Reynolds N.K."/>
            <person name="Benny G.L."/>
            <person name="Smith M.E."/>
            <person name="James T.Y."/>
            <person name="Grigoriev I.V."/>
        </authorList>
    </citation>
    <scope>NUCLEOTIDE SEQUENCE [LARGE SCALE GENOMIC DNA]</scope>
    <source>
        <strain evidence="5">RSA 468</strain>
    </source>
</reference>
<dbReference type="EMBL" id="ML002343">
    <property type="protein sequence ID" value="RKP38651.1"/>
    <property type="molecule type" value="Genomic_DNA"/>
</dbReference>
<feature type="chain" id="PRO_5020791127" description="F-box domain-containing protein" evidence="2">
    <location>
        <begin position="18"/>
        <end position="488"/>
    </location>
</feature>
<feature type="compositionally biased region" description="Basic and acidic residues" evidence="1">
    <location>
        <begin position="294"/>
        <end position="303"/>
    </location>
</feature>
<accession>A0A4P9ZZT4</accession>
<feature type="region of interest" description="Disordered" evidence="1">
    <location>
        <begin position="294"/>
        <end position="325"/>
    </location>
</feature>
<gene>
    <name evidence="4" type="ORF">BJ085DRAFT_40028</name>
</gene>
<evidence type="ECO:0000256" key="2">
    <source>
        <dbReference type="SAM" id="SignalP"/>
    </source>
</evidence>
<name>A0A4P9ZZT4_9FUNG</name>
<feature type="domain" description="F-box" evidence="3">
    <location>
        <begin position="27"/>
        <end position="79"/>
    </location>
</feature>
<proteinExistence type="predicted"/>
<dbReference type="AlphaFoldDB" id="A0A4P9ZZT4"/>